<accession>A0A099YEG7</accession>
<dbReference type="GeneID" id="57113673"/>
<dbReference type="EMBL" id="JROC01000031">
    <property type="protein sequence ID" value="KGL66940.1"/>
    <property type="molecule type" value="Genomic_DNA"/>
</dbReference>
<evidence type="ECO:0000313" key="3">
    <source>
        <dbReference type="Proteomes" id="UP000030001"/>
    </source>
</evidence>
<evidence type="ECO:0000313" key="1">
    <source>
        <dbReference type="EMBL" id="KGL66940.1"/>
    </source>
</evidence>
<reference evidence="1 3" key="1">
    <citation type="submission" date="2014-09" db="EMBL/GenBank/DDBJ databases">
        <title>Lactobacillus mucosae CRL573 Genome Sequencing.</title>
        <authorList>
            <person name="Bleckwedel J."/>
            <person name="Teran L.C."/>
            <person name="Bonacina J."/>
            <person name="Saavedra L."/>
            <person name="Mozzi F.B."/>
            <person name="Raya R.R."/>
        </authorList>
    </citation>
    <scope>NUCLEOTIDE SEQUENCE [LARGE SCALE GENOMIC DNA]</scope>
    <source>
        <strain evidence="1 3">CRL573</strain>
    </source>
</reference>
<name>A0A099YEG7_LIMMU</name>
<gene>
    <name evidence="2" type="ORF">LMUP508_01278</name>
    <name evidence="1" type="ORF">LX03_05560</name>
</gene>
<evidence type="ECO:0000313" key="4">
    <source>
        <dbReference type="Proteomes" id="UP000365705"/>
    </source>
</evidence>
<reference evidence="2 4" key="2">
    <citation type="submission" date="2019-06" db="EMBL/GenBank/DDBJ databases">
        <authorList>
            <person name="Rodrigo-Torres L."/>
            <person name="Arahal R. D."/>
            <person name="Lucena T."/>
        </authorList>
    </citation>
    <scope>NUCLEOTIDE SEQUENCE [LARGE SCALE GENOMIC DNA]</scope>
    <source>
        <strain evidence="2 4">INIA P508</strain>
    </source>
</reference>
<proteinExistence type="predicted"/>
<dbReference type="Proteomes" id="UP000030001">
    <property type="component" value="Unassembled WGS sequence"/>
</dbReference>
<dbReference type="EMBL" id="CABFNH010000015">
    <property type="protein sequence ID" value="VTZ90708.1"/>
    <property type="molecule type" value="Genomic_DNA"/>
</dbReference>
<dbReference type="AlphaFoldDB" id="A0A099YEG7"/>
<dbReference type="InterPro" id="IPR016977">
    <property type="entry name" value="ComGF"/>
</dbReference>
<sequence>MRRSAFTLAESMMALLISMVTVLALGQTIKIVDQVNQRALDMPTDWYLFVTELELSDRHFSLYRCQDEQHAVLYGAATKKYYELTAENGRIFLRLQHGGGYLPMLYQVQAATFKQLGRQRLEIEVKRSNGYRQTAVICLAPSQKQYAAGGDDHAEYYDSSRFGSVSISGWPSKTDSSS</sequence>
<dbReference type="Proteomes" id="UP000365705">
    <property type="component" value="Unassembled WGS sequence"/>
</dbReference>
<dbReference type="RefSeq" id="WP_034540095.1">
    <property type="nucleotide sequence ID" value="NZ_CABFNH010000015.1"/>
</dbReference>
<protein>
    <submittedName>
        <fullName evidence="1">Uncharacterized protein</fullName>
    </submittedName>
</protein>
<dbReference type="Pfam" id="PF15980">
    <property type="entry name" value="ComGF"/>
    <property type="match status" value="1"/>
</dbReference>
<evidence type="ECO:0000313" key="2">
    <source>
        <dbReference type="EMBL" id="VTZ90708.1"/>
    </source>
</evidence>
<organism evidence="1 3">
    <name type="scientific">Limosilactobacillus mucosae</name>
    <name type="common">Lactobacillus mucosae</name>
    <dbReference type="NCBI Taxonomy" id="97478"/>
    <lineage>
        <taxon>Bacteria</taxon>
        <taxon>Bacillati</taxon>
        <taxon>Bacillota</taxon>
        <taxon>Bacilli</taxon>
        <taxon>Lactobacillales</taxon>
        <taxon>Lactobacillaceae</taxon>
        <taxon>Limosilactobacillus</taxon>
    </lineage>
</organism>